<evidence type="ECO:0000256" key="2">
    <source>
        <dbReference type="ARBA" id="ARBA00023163"/>
    </source>
</evidence>
<organism evidence="3 4">
    <name type="scientific">Macrococcoides goetzii</name>
    <dbReference type="NCBI Taxonomy" id="1891097"/>
    <lineage>
        <taxon>Bacteria</taxon>
        <taxon>Bacillati</taxon>
        <taxon>Bacillota</taxon>
        <taxon>Bacilli</taxon>
        <taxon>Bacillales</taxon>
        <taxon>Staphylococcaceae</taxon>
        <taxon>Macrococcoides</taxon>
    </lineage>
</organism>
<dbReference type="Proteomes" id="UP000229523">
    <property type="component" value="Unassembled WGS sequence"/>
</dbReference>
<accession>A0A2G5NST6</accession>
<dbReference type="EMBL" id="MJBI02000001">
    <property type="protein sequence ID" value="RAI82548.1"/>
    <property type="molecule type" value="Genomic_DNA"/>
</dbReference>
<dbReference type="SUPFAM" id="SSF46894">
    <property type="entry name" value="C-terminal effector domain of the bipartite response regulators"/>
    <property type="match status" value="1"/>
</dbReference>
<gene>
    <name evidence="3" type="ORF">BFS35_002345</name>
</gene>
<dbReference type="RefSeq" id="WP_099578212.1">
    <property type="nucleotide sequence ID" value="NZ_MJBI02000001.1"/>
</dbReference>
<sequence length="110" mass="13031">MSFERDLVDKCIRNVHKIKSVEPIDFEFDDFFDINLNVKNINIEKHSQDDLIFYNEIEDVIFNKCTDREAYIVWLLSQGMSFKEISSLLGISYIHTKTTYNDILNKICID</sequence>
<dbReference type="GO" id="GO:0006355">
    <property type="term" value="P:regulation of DNA-templated transcription"/>
    <property type="evidence" value="ECO:0007669"/>
    <property type="project" value="InterPro"/>
</dbReference>
<dbReference type="GO" id="GO:0003677">
    <property type="term" value="F:DNA binding"/>
    <property type="evidence" value="ECO:0007669"/>
    <property type="project" value="InterPro"/>
</dbReference>
<evidence type="ECO:0000313" key="3">
    <source>
        <dbReference type="EMBL" id="RAI82548.1"/>
    </source>
</evidence>
<keyword evidence="4" id="KW-1185">Reference proteome</keyword>
<keyword evidence="1" id="KW-0805">Transcription regulation</keyword>
<evidence type="ECO:0000313" key="4">
    <source>
        <dbReference type="Proteomes" id="UP000229523"/>
    </source>
</evidence>
<evidence type="ECO:0000256" key="1">
    <source>
        <dbReference type="ARBA" id="ARBA00023015"/>
    </source>
</evidence>
<reference evidence="3 4" key="1">
    <citation type="journal article" date="2018" name="Front. Microbiol.">
        <title>Description and Comparative Genomics of Macrococcus caseolyticus subsp. hominis subsp. nov., Macrococcus goetzii sp. nov., Macrococcus epidermidis sp. nov., and Macrococcus bohemicus sp. nov., Novel Macrococci From Human Clinical Material With Virulence Potential and Suspected Uptake of Foreign DNA by Natural Transformation.</title>
        <authorList>
            <person name="Maslanova I."/>
            <person name="Wertheimer Z."/>
            <person name="Sedlacek I."/>
            <person name="Svec P."/>
            <person name="Indrakova A."/>
            <person name="Kovarovic V."/>
            <person name="Schumann P."/>
            <person name="Sproer C."/>
            <person name="Kralova S."/>
            <person name="Sedo O."/>
            <person name="Kristofova L."/>
            <person name="Vrbovska V."/>
            <person name="Fuzik T."/>
            <person name="Petras P."/>
            <person name="Zdrahal Z."/>
            <person name="Ruzickova V."/>
            <person name="Doskar J."/>
            <person name="Pantucek R."/>
        </authorList>
    </citation>
    <scope>NUCLEOTIDE SEQUENCE [LARGE SCALE GENOMIC DNA]</scope>
    <source>
        <strain evidence="3 4">CCM 4927</strain>
    </source>
</reference>
<proteinExistence type="predicted"/>
<keyword evidence="2" id="KW-0804">Transcription</keyword>
<dbReference type="AlphaFoldDB" id="A0A2G5NST6"/>
<protein>
    <submittedName>
        <fullName evidence="3">Helix-turn-helix transcriptional regulator</fullName>
    </submittedName>
</protein>
<name>A0A2G5NST6_9STAP</name>
<dbReference type="InterPro" id="IPR016032">
    <property type="entry name" value="Sig_transdc_resp-reg_C-effctor"/>
</dbReference>
<comment type="caution">
    <text evidence="3">The sequence shown here is derived from an EMBL/GenBank/DDBJ whole genome shotgun (WGS) entry which is preliminary data.</text>
</comment>